<dbReference type="PROSITE" id="PS01229">
    <property type="entry name" value="COF_2"/>
    <property type="match status" value="1"/>
</dbReference>
<organism evidence="1 2">
    <name type="scientific">Klebsormidium nitens</name>
    <name type="common">Green alga</name>
    <name type="synonym">Ulothrix nitens</name>
    <dbReference type="NCBI Taxonomy" id="105231"/>
    <lineage>
        <taxon>Eukaryota</taxon>
        <taxon>Viridiplantae</taxon>
        <taxon>Streptophyta</taxon>
        <taxon>Klebsormidiophyceae</taxon>
        <taxon>Klebsormidiales</taxon>
        <taxon>Klebsormidiaceae</taxon>
        <taxon>Klebsormidium</taxon>
    </lineage>
</organism>
<dbReference type="SFLD" id="SFLDS00003">
    <property type="entry name" value="Haloacid_Dehalogenase"/>
    <property type="match status" value="1"/>
</dbReference>
<dbReference type="InterPro" id="IPR006379">
    <property type="entry name" value="HAD-SF_hydro_IIB"/>
</dbReference>
<dbReference type="GO" id="GO:0050308">
    <property type="term" value="F:sugar-phosphatase activity"/>
    <property type="evidence" value="ECO:0000318"/>
    <property type="project" value="GO_Central"/>
</dbReference>
<dbReference type="Pfam" id="PF08282">
    <property type="entry name" value="Hydrolase_3"/>
    <property type="match status" value="1"/>
</dbReference>
<dbReference type="OMA" id="QVIFQAM"/>
<sequence length="311" mass="33060">MSAVPSPIISNEKRESDQLRPSITVIATDVDGTLLDSKQQLRGETVAALKAAMAKGIQVLIATGKARGPWIDTVLPQLGLTTPGVYMQGLILYDGDGSILYERCMDEDVARKVIRLGVEENVTVTAYCGNRILCAERDKHTDRLIGYGEPVPEAMGSLLDVVGKIPINKLLYMGEQSAIDAIRPAVQAALGREATLVTALNGMLEVLPRGASKGLGLKMVLERMAVDARHVLAIGDGENDIEMLRTVGTSVAMGNAGAEVKAAAQFVTSSNDESGLALAVESFVLGGLESGRCRVGEGGRIEMVERVEVMR</sequence>
<dbReference type="SUPFAM" id="SSF56784">
    <property type="entry name" value="HAD-like"/>
    <property type="match status" value="1"/>
</dbReference>
<dbReference type="SFLD" id="SFLDG01140">
    <property type="entry name" value="C2.B:_Phosphomannomutase_and_P"/>
    <property type="match status" value="1"/>
</dbReference>
<keyword evidence="1" id="KW-0378">Hydrolase</keyword>
<proteinExistence type="predicted"/>
<dbReference type="AlphaFoldDB" id="A0A0U9HKK9"/>
<protein>
    <submittedName>
        <fullName evidence="1">Haloacid dehalogenase-like hydrolase (HAD) family protein</fullName>
    </submittedName>
</protein>
<evidence type="ECO:0000313" key="1">
    <source>
        <dbReference type="EMBL" id="GAQ89757.1"/>
    </source>
</evidence>
<dbReference type="EMBL" id="DF237507">
    <property type="protein sequence ID" value="GAQ89757.1"/>
    <property type="molecule type" value="Genomic_DNA"/>
</dbReference>
<evidence type="ECO:0000313" key="2">
    <source>
        <dbReference type="Proteomes" id="UP000054558"/>
    </source>
</evidence>
<gene>
    <name evidence="1" type="ORF">KFL_005580090</name>
</gene>
<dbReference type="PANTHER" id="PTHR10000">
    <property type="entry name" value="PHOSPHOSERINE PHOSPHATASE"/>
    <property type="match status" value="1"/>
</dbReference>
<dbReference type="CDD" id="cd07516">
    <property type="entry name" value="HAD_Pase"/>
    <property type="match status" value="1"/>
</dbReference>
<dbReference type="Gene3D" id="3.40.50.1000">
    <property type="entry name" value="HAD superfamily/HAD-like"/>
    <property type="match status" value="1"/>
</dbReference>
<dbReference type="Gene3D" id="3.30.1240.10">
    <property type="match status" value="1"/>
</dbReference>
<dbReference type="NCBIfam" id="TIGR01484">
    <property type="entry name" value="HAD-SF-IIB"/>
    <property type="match status" value="1"/>
</dbReference>
<name>A0A0U9HKK9_KLENI</name>
<dbReference type="InterPro" id="IPR023214">
    <property type="entry name" value="HAD_sf"/>
</dbReference>
<dbReference type="STRING" id="105231.A0A0U9HKK9"/>
<dbReference type="InterPro" id="IPR036412">
    <property type="entry name" value="HAD-like_sf"/>
</dbReference>
<accession>A0A0U9HKK9</accession>
<keyword evidence="2" id="KW-1185">Reference proteome</keyword>
<reference evidence="1 2" key="1">
    <citation type="journal article" date="2014" name="Nat. Commun.">
        <title>Klebsormidium flaccidum genome reveals primary factors for plant terrestrial adaptation.</title>
        <authorList>
            <person name="Hori K."/>
            <person name="Maruyama F."/>
            <person name="Fujisawa T."/>
            <person name="Togashi T."/>
            <person name="Yamamoto N."/>
            <person name="Seo M."/>
            <person name="Sato S."/>
            <person name="Yamada T."/>
            <person name="Mori H."/>
            <person name="Tajima N."/>
            <person name="Moriyama T."/>
            <person name="Ikeuchi M."/>
            <person name="Watanabe M."/>
            <person name="Wada H."/>
            <person name="Kobayashi K."/>
            <person name="Saito M."/>
            <person name="Masuda T."/>
            <person name="Sasaki-Sekimoto Y."/>
            <person name="Mashiguchi K."/>
            <person name="Awai K."/>
            <person name="Shimojima M."/>
            <person name="Masuda S."/>
            <person name="Iwai M."/>
            <person name="Nobusawa T."/>
            <person name="Narise T."/>
            <person name="Kondo S."/>
            <person name="Saito H."/>
            <person name="Sato R."/>
            <person name="Murakawa M."/>
            <person name="Ihara Y."/>
            <person name="Oshima-Yamada Y."/>
            <person name="Ohtaka K."/>
            <person name="Satoh M."/>
            <person name="Sonobe K."/>
            <person name="Ishii M."/>
            <person name="Ohtani R."/>
            <person name="Kanamori-Sato M."/>
            <person name="Honoki R."/>
            <person name="Miyazaki D."/>
            <person name="Mochizuki H."/>
            <person name="Umetsu J."/>
            <person name="Higashi K."/>
            <person name="Shibata D."/>
            <person name="Kamiya Y."/>
            <person name="Sato N."/>
            <person name="Nakamura Y."/>
            <person name="Tabata S."/>
            <person name="Ida S."/>
            <person name="Kurokawa K."/>
            <person name="Ohta H."/>
        </authorList>
    </citation>
    <scope>NUCLEOTIDE SEQUENCE [LARGE SCALE GENOMIC DNA]</scope>
    <source>
        <strain evidence="1 2">NIES-2285</strain>
    </source>
</reference>
<dbReference type="PANTHER" id="PTHR10000:SF8">
    <property type="entry name" value="HAD SUPERFAMILY HYDROLASE-LIKE, TYPE 3"/>
    <property type="match status" value="1"/>
</dbReference>
<dbReference type="NCBIfam" id="TIGR00099">
    <property type="entry name" value="Cof-subfamily"/>
    <property type="match status" value="1"/>
</dbReference>
<dbReference type="OrthoDB" id="27226at2759"/>
<dbReference type="InterPro" id="IPR000150">
    <property type="entry name" value="Cof"/>
</dbReference>
<dbReference type="Proteomes" id="UP000054558">
    <property type="component" value="Unassembled WGS sequence"/>
</dbReference>